<dbReference type="PANTHER" id="PTHR39336:SF1">
    <property type="entry name" value="PYRIDOXAMINE PHOSPHATE OXIDASE FAMILY PROTEIN (AFU_ORTHOLOGUE AFUA_6G11440)"/>
    <property type="match status" value="1"/>
</dbReference>
<dbReference type="AlphaFoldDB" id="A0A3B1AY46"/>
<organism evidence="2">
    <name type="scientific">hydrothermal vent metagenome</name>
    <dbReference type="NCBI Taxonomy" id="652676"/>
    <lineage>
        <taxon>unclassified sequences</taxon>
        <taxon>metagenomes</taxon>
        <taxon>ecological metagenomes</taxon>
    </lineage>
</organism>
<gene>
    <name evidence="2" type="ORF">MNBD_GAMMA19-1207</name>
</gene>
<name>A0A3B1AY46_9ZZZZ</name>
<dbReference type="Pfam" id="PF01243">
    <property type="entry name" value="PNPOx_N"/>
    <property type="match status" value="1"/>
</dbReference>
<evidence type="ECO:0000313" key="2">
    <source>
        <dbReference type="EMBL" id="VAX04613.1"/>
    </source>
</evidence>
<dbReference type="PANTHER" id="PTHR39336">
    <property type="entry name" value="PYRIDOXAMINE PHOSPHATE OXIDASE FAMILY PROTEIN (AFU_ORTHOLOGUE AFUA_6G11440)"/>
    <property type="match status" value="1"/>
</dbReference>
<dbReference type="InterPro" id="IPR011576">
    <property type="entry name" value="Pyridox_Oxase_N"/>
</dbReference>
<dbReference type="Gene3D" id="2.30.110.10">
    <property type="entry name" value="Electron Transport, Fmn-binding Protein, Chain A"/>
    <property type="match status" value="1"/>
</dbReference>
<feature type="domain" description="Pyridoxamine 5'-phosphate oxidase N-terminal" evidence="1">
    <location>
        <begin position="8"/>
        <end position="129"/>
    </location>
</feature>
<dbReference type="InterPro" id="IPR012349">
    <property type="entry name" value="Split_barrel_FMN-bd"/>
</dbReference>
<reference evidence="2" key="1">
    <citation type="submission" date="2018-06" db="EMBL/GenBank/DDBJ databases">
        <authorList>
            <person name="Zhirakovskaya E."/>
        </authorList>
    </citation>
    <scope>NUCLEOTIDE SEQUENCE</scope>
</reference>
<dbReference type="EMBL" id="UOFV01000482">
    <property type="protein sequence ID" value="VAX04613.1"/>
    <property type="molecule type" value="Genomic_DNA"/>
</dbReference>
<protein>
    <recommendedName>
        <fullName evidence="1">Pyridoxamine 5'-phosphate oxidase N-terminal domain-containing protein</fullName>
    </recommendedName>
</protein>
<evidence type="ECO:0000259" key="1">
    <source>
        <dbReference type="Pfam" id="PF01243"/>
    </source>
</evidence>
<accession>A0A3B1AY46</accession>
<proteinExistence type="predicted"/>
<dbReference type="SUPFAM" id="SSF50475">
    <property type="entry name" value="FMN-binding split barrel"/>
    <property type="match status" value="1"/>
</dbReference>
<sequence>MGKQYDAIPEKLNAFITTQKIFFVGTAGSTGKVNVSPKGMDSFRIIDEHTVRWLNVTGSGNETAAHVLENQRMTIMFCAFEGKPMILRLYGMASMTQPQDPEWEQHSQHFSDLPGARQIFTLNIDLVQSSCGMAVPFYDYQDERDQLNHWAEVKGTQGVEQYWKDKNTVSLDGKPTGI</sequence>